<dbReference type="InterPro" id="IPR044929">
    <property type="entry name" value="DNA/RNA_non-sp_Endonuclease_sf"/>
</dbReference>
<dbReference type="InterPro" id="IPR044925">
    <property type="entry name" value="His-Me_finger_sf"/>
</dbReference>
<dbReference type="Proteomes" id="UP000176037">
    <property type="component" value="Unassembled WGS sequence"/>
</dbReference>
<dbReference type="Gene3D" id="3.40.570.10">
    <property type="entry name" value="Extracellular Endonuclease, subunit A"/>
    <property type="match status" value="1"/>
</dbReference>
<feature type="domain" description="DNA/RNA non-specific endonuclease/pyrophosphatase/phosphodiesterase" evidence="5">
    <location>
        <begin position="38"/>
        <end position="229"/>
    </location>
</feature>
<feature type="active site" description="Proton acceptor" evidence="1">
    <location>
        <position position="100"/>
    </location>
</feature>
<comment type="caution">
    <text evidence="6">The sequence shown here is derived from an EMBL/GenBank/DDBJ whole genome shotgun (WGS) entry which is preliminary data.</text>
</comment>
<dbReference type="EMBL" id="MJIC01000014">
    <property type="protein sequence ID" value="OFI34215.1"/>
    <property type="molecule type" value="Genomic_DNA"/>
</dbReference>
<evidence type="ECO:0000256" key="3">
    <source>
        <dbReference type="SAM" id="SignalP"/>
    </source>
</evidence>
<dbReference type="SUPFAM" id="SSF54060">
    <property type="entry name" value="His-Me finger endonucleases"/>
    <property type="match status" value="1"/>
</dbReference>
<dbReference type="GO" id="GO:0003676">
    <property type="term" value="F:nucleic acid binding"/>
    <property type="evidence" value="ECO:0007669"/>
    <property type="project" value="InterPro"/>
</dbReference>
<accession>A0A1E8FE53</accession>
<dbReference type="SMART" id="SM00892">
    <property type="entry name" value="Endonuclease_NS"/>
    <property type="match status" value="1"/>
</dbReference>
<keyword evidence="2" id="KW-0479">Metal-binding</keyword>
<keyword evidence="7" id="KW-1185">Reference proteome</keyword>
<dbReference type="GO" id="GO:0016787">
    <property type="term" value="F:hydrolase activity"/>
    <property type="evidence" value="ECO:0007669"/>
    <property type="project" value="InterPro"/>
</dbReference>
<dbReference type="RefSeq" id="WP_070177144.1">
    <property type="nucleotide sequence ID" value="NZ_BMJR01000011.1"/>
</dbReference>
<keyword evidence="3" id="KW-0732">Signal</keyword>
<dbReference type="PROSITE" id="PS51257">
    <property type="entry name" value="PROKAR_LIPOPROTEIN"/>
    <property type="match status" value="1"/>
</dbReference>
<dbReference type="Pfam" id="PF01223">
    <property type="entry name" value="Endonuclease_NS"/>
    <property type="match status" value="1"/>
</dbReference>
<evidence type="ECO:0000259" key="4">
    <source>
        <dbReference type="SMART" id="SM00477"/>
    </source>
</evidence>
<evidence type="ECO:0000256" key="2">
    <source>
        <dbReference type="PIRSR" id="PIRSR640255-2"/>
    </source>
</evidence>
<evidence type="ECO:0000256" key="1">
    <source>
        <dbReference type="PIRSR" id="PIRSR640255-1"/>
    </source>
</evidence>
<dbReference type="OrthoDB" id="9811262at2"/>
<reference evidence="6 7" key="1">
    <citation type="submission" date="2016-09" db="EMBL/GenBank/DDBJ databases">
        <title>Alteromonas lipolytica, a new species isolated from sea water.</title>
        <authorList>
            <person name="Wu Y.-H."/>
            <person name="Cheng H."/>
            <person name="Xu X.-W."/>
        </authorList>
    </citation>
    <scope>NUCLEOTIDE SEQUENCE [LARGE SCALE GENOMIC DNA]</scope>
    <source>
        <strain evidence="6 7">JW12</strain>
    </source>
</reference>
<feature type="chain" id="PRO_5009214325" description="Endonuclease" evidence="3">
    <location>
        <begin position="22"/>
        <end position="244"/>
    </location>
</feature>
<dbReference type="InterPro" id="IPR020821">
    <property type="entry name" value="ENPP1-3/EXOG-like_nuc-like"/>
</dbReference>
<dbReference type="AlphaFoldDB" id="A0A1E8FE53"/>
<feature type="domain" description="ENPP1-3/EXOG-like endonuclease/phosphodiesterase" evidence="4">
    <location>
        <begin position="39"/>
        <end position="229"/>
    </location>
</feature>
<feature type="signal peptide" evidence="3">
    <location>
        <begin position="1"/>
        <end position="21"/>
    </location>
</feature>
<dbReference type="InterPro" id="IPR040255">
    <property type="entry name" value="Non-specific_endonuclease"/>
</dbReference>
<dbReference type="InterPro" id="IPR001604">
    <property type="entry name" value="Endo_G_ENPP1-like_dom"/>
</dbReference>
<protein>
    <recommendedName>
        <fullName evidence="8">Endonuclease</fullName>
    </recommendedName>
</protein>
<organism evidence="6 7">
    <name type="scientific">Alteromonas lipolytica</name>
    <dbReference type="NCBI Taxonomy" id="1856405"/>
    <lineage>
        <taxon>Bacteria</taxon>
        <taxon>Pseudomonadati</taxon>
        <taxon>Pseudomonadota</taxon>
        <taxon>Gammaproteobacteria</taxon>
        <taxon>Alteromonadales</taxon>
        <taxon>Alteromonadaceae</taxon>
        <taxon>Alteromonas/Salinimonas group</taxon>
        <taxon>Alteromonas</taxon>
    </lineage>
</organism>
<evidence type="ECO:0008006" key="8">
    <source>
        <dbReference type="Google" id="ProtNLM"/>
    </source>
</evidence>
<dbReference type="PANTHER" id="PTHR13966:SF5">
    <property type="entry name" value="ENDONUCLEASE G, MITOCHONDRIAL"/>
    <property type="match status" value="1"/>
</dbReference>
<dbReference type="PANTHER" id="PTHR13966">
    <property type="entry name" value="ENDONUCLEASE RELATED"/>
    <property type="match status" value="1"/>
</dbReference>
<proteinExistence type="predicted"/>
<dbReference type="GO" id="GO:0004519">
    <property type="term" value="F:endonuclease activity"/>
    <property type="evidence" value="ECO:0007669"/>
    <property type="project" value="TreeGrafter"/>
</dbReference>
<evidence type="ECO:0000313" key="7">
    <source>
        <dbReference type="Proteomes" id="UP000176037"/>
    </source>
</evidence>
<evidence type="ECO:0000259" key="5">
    <source>
        <dbReference type="SMART" id="SM00892"/>
    </source>
</evidence>
<dbReference type="SMART" id="SM00477">
    <property type="entry name" value="NUC"/>
    <property type="match status" value="1"/>
</dbReference>
<dbReference type="CDD" id="cd00091">
    <property type="entry name" value="NUC"/>
    <property type="match status" value="1"/>
</dbReference>
<name>A0A1E8FE53_9ALTE</name>
<sequence length="244" mass="27944">MRITLSLFIFTCLLLTSFAYGCEHLPYGKPKDSDFVKCRDGYAIGYSYDLKAAEWVAYTLNKQTWVPVERQDDFREDTDIPVQFRTYESDYQEPVFHMGHLANSESLDKSIKQNSETFLMSNMTPQLPGHNTAVWKGLENRERKWAESRGSVYIITGGVYRAPVTYIGNRVPVPAMYYKIIYDKANNESLAYLFPHDNIKTANLDDYLTSIDVIETVSGLNFLSGIEDEDEALIEKVTAPSQWP</sequence>
<dbReference type="STRING" id="1856405.BFC17_22015"/>
<evidence type="ECO:0000313" key="6">
    <source>
        <dbReference type="EMBL" id="OFI34215.1"/>
    </source>
</evidence>
<dbReference type="GO" id="GO:0046872">
    <property type="term" value="F:metal ion binding"/>
    <property type="evidence" value="ECO:0007669"/>
    <property type="project" value="UniProtKB-KW"/>
</dbReference>
<gene>
    <name evidence="6" type="ORF">BFC17_22015</name>
</gene>
<feature type="binding site" evidence="2">
    <location>
        <position position="131"/>
    </location>
    <ligand>
        <name>Mg(2+)</name>
        <dbReference type="ChEBI" id="CHEBI:18420"/>
        <note>catalytic</note>
    </ligand>
</feature>